<protein>
    <submittedName>
        <fullName evidence="1">DUF72 domain-containing protein</fullName>
    </submittedName>
</protein>
<sequence length="125" mass="12661">MGAGQDELFDIPTEGIADGGLHPVCASAIFLLNRITAVVNDIDVIAKAANHGVGTGSAVEGVVQGIAPEAVVGFITRTVEGGTNQHQIFNSGAQGVVERGLNGVDVAAYFEDDIACGIDAIKISA</sequence>
<gene>
    <name evidence="1" type="ORF">MAE30S32_47740</name>
</gene>
<evidence type="ECO:0000313" key="2">
    <source>
        <dbReference type="Proteomes" id="UP000321223"/>
    </source>
</evidence>
<reference evidence="1 2" key="1">
    <citation type="journal article" date="2019" name="Appl. Environ. Microbiol.">
        <title>Co-occurrence of broad and narrow host-range viruses infecting the toxic bloom-forming cyanobacterium Microcystis aeruginosa.</title>
        <authorList>
            <person name="Morimoto D."/>
            <person name="Tominaga K."/>
            <person name="Nishimura Y."/>
            <person name="Yoshida N."/>
            <person name="Kimura S."/>
            <person name="Sako Y."/>
            <person name="Yoshida T."/>
        </authorList>
    </citation>
    <scope>NUCLEOTIDE SEQUENCE [LARGE SCALE GENOMIC DNA]</scope>
    <source>
        <strain evidence="1 2">11-30S32</strain>
    </source>
</reference>
<comment type="caution">
    <text evidence="1">The sequence shown here is derived from an EMBL/GenBank/DDBJ whole genome shotgun (WGS) entry which is preliminary data.</text>
</comment>
<dbReference type="AlphaFoldDB" id="A0A510PQH5"/>
<dbReference type="EMBL" id="BHVU01000609">
    <property type="protein sequence ID" value="GCA96122.1"/>
    <property type="molecule type" value="Genomic_DNA"/>
</dbReference>
<evidence type="ECO:0000313" key="1">
    <source>
        <dbReference type="EMBL" id="GCA96122.1"/>
    </source>
</evidence>
<organism evidence="1 2">
    <name type="scientific">Microcystis aeruginosa 11-30S32</name>
    <dbReference type="NCBI Taxonomy" id="2358142"/>
    <lineage>
        <taxon>Bacteria</taxon>
        <taxon>Bacillati</taxon>
        <taxon>Cyanobacteriota</taxon>
        <taxon>Cyanophyceae</taxon>
        <taxon>Oscillatoriophycideae</taxon>
        <taxon>Chroococcales</taxon>
        <taxon>Microcystaceae</taxon>
        <taxon>Microcystis</taxon>
    </lineage>
</organism>
<dbReference type="Proteomes" id="UP000321223">
    <property type="component" value="Unassembled WGS sequence"/>
</dbReference>
<proteinExistence type="predicted"/>
<accession>A0A510PQH5</accession>
<name>A0A510PQH5_MICAE</name>